<dbReference type="InterPro" id="IPR011075">
    <property type="entry name" value="TetR_C"/>
</dbReference>
<evidence type="ECO:0000256" key="4">
    <source>
        <dbReference type="PROSITE-ProRule" id="PRU00335"/>
    </source>
</evidence>
<dbReference type="EMBL" id="JABXXQ010000012">
    <property type="protein sequence ID" value="NVN29085.1"/>
    <property type="molecule type" value="Genomic_DNA"/>
</dbReference>
<evidence type="ECO:0000313" key="9">
    <source>
        <dbReference type="Proteomes" id="UP000565205"/>
    </source>
</evidence>
<evidence type="ECO:0000256" key="2">
    <source>
        <dbReference type="ARBA" id="ARBA00023125"/>
    </source>
</evidence>
<evidence type="ECO:0000313" key="6">
    <source>
        <dbReference type="EMBL" id="MBB3175304.1"/>
    </source>
</evidence>
<dbReference type="GO" id="GO:0003677">
    <property type="term" value="F:DNA binding"/>
    <property type="evidence" value="ECO:0007669"/>
    <property type="project" value="UniProtKB-UniRule"/>
</dbReference>
<dbReference type="InterPro" id="IPR036271">
    <property type="entry name" value="Tet_transcr_reg_TetR-rel_C_sf"/>
</dbReference>
<organism evidence="7 9">
    <name type="scientific">Endobacter medicaginis</name>
    <dbReference type="NCBI Taxonomy" id="1181271"/>
    <lineage>
        <taxon>Bacteria</taxon>
        <taxon>Pseudomonadati</taxon>
        <taxon>Pseudomonadota</taxon>
        <taxon>Alphaproteobacteria</taxon>
        <taxon>Acetobacterales</taxon>
        <taxon>Acetobacteraceae</taxon>
        <taxon>Endobacter</taxon>
    </lineage>
</organism>
<dbReference type="SUPFAM" id="SSF46689">
    <property type="entry name" value="Homeodomain-like"/>
    <property type="match status" value="1"/>
</dbReference>
<feature type="DNA-binding region" description="H-T-H motif" evidence="4">
    <location>
        <begin position="33"/>
        <end position="52"/>
    </location>
</feature>
<evidence type="ECO:0000313" key="7">
    <source>
        <dbReference type="EMBL" id="NVN29085.1"/>
    </source>
</evidence>
<accession>A0A850NPJ4</accession>
<dbReference type="PROSITE" id="PS50977">
    <property type="entry name" value="HTH_TETR_2"/>
    <property type="match status" value="1"/>
</dbReference>
<proteinExistence type="predicted"/>
<dbReference type="PANTHER" id="PTHR47506:SF6">
    <property type="entry name" value="HTH-TYPE TRANSCRIPTIONAL REPRESSOR NEMR"/>
    <property type="match status" value="1"/>
</dbReference>
<evidence type="ECO:0000259" key="5">
    <source>
        <dbReference type="PROSITE" id="PS50977"/>
    </source>
</evidence>
<feature type="domain" description="HTH tetR-type" evidence="5">
    <location>
        <begin position="10"/>
        <end position="70"/>
    </location>
</feature>
<dbReference type="InterPro" id="IPR009057">
    <property type="entry name" value="Homeodomain-like_sf"/>
</dbReference>
<protein>
    <submittedName>
        <fullName evidence="7">TetR/AcrR family transcriptional regulator</fullName>
    </submittedName>
    <submittedName>
        <fullName evidence="6">TetR/AcrR family transcriptional repressor of nem operon</fullName>
    </submittedName>
</protein>
<dbReference type="Proteomes" id="UP000557688">
    <property type="component" value="Unassembled WGS sequence"/>
</dbReference>
<dbReference type="Proteomes" id="UP000565205">
    <property type="component" value="Unassembled WGS sequence"/>
</dbReference>
<dbReference type="RefSeq" id="WP_176621816.1">
    <property type="nucleotide sequence ID" value="NZ_JABXXQ010000012.1"/>
</dbReference>
<dbReference type="AlphaFoldDB" id="A0A850NPJ4"/>
<dbReference type="PRINTS" id="PR00455">
    <property type="entry name" value="HTHTETR"/>
</dbReference>
<dbReference type="SUPFAM" id="SSF48498">
    <property type="entry name" value="Tetracyclin repressor-like, C-terminal domain"/>
    <property type="match status" value="1"/>
</dbReference>
<evidence type="ECO:0000256" key="1">
    <source>
        <dbReference type="ARBA" id="ARBA00023015"/>
    </source>
</evidence>
<keyword evidence="1" id="KW-0805">Transcription regulation</keyword>
<dbReference type="InterPro" id="IPR001647">
    <property type="entry name" value="HTH_TetR"/>
</dbReference>
<reference evidence="6 8" key="2">
    <citation type="submission" date="2020-08" db="EMBL/GenBank/DDBJ databases">
        <title>Genomic Encyclopedia of Type Strains, Phase III (KMG-III): the genomes of soil and plant-associated and newly described type strains.</title>
        <authorList>
            <person name="Whitman W."/>
        </authorList>
    </citation>
    <scope>NUCLEOTIDE SEQUENCE [LARGE SCALE GENOMIC DNA]</scope>
    <source>
        <strain evidence="6 8">CECT 8088</strain>
    </source>
</reference>
<evidence type="ECO:0000256" key="3">
    <source>
        <dbReference type="ARBA" id="ARBA00023163"/>
    </source>
</evidence>
<dbReference type="EMBL" id="JACHXV010000024">
    <property type="protein sequence ID" value="MBB3175304.1"/>
    <property type="molecule type" value="Genomic_DNA"/>
</dbReference>
<evidence type="ECO:0000313" key="8">
    <source>
        <dbReference type="Proteomes" id="UP000557688"/>
    </source>
</evidence>
<dbReference type="Pfam" id="PF00440">
    <property type="entry name" value="TetR_N"/>
    <property type="match status" value="1"/>
</dbReference>
<sequence length="203" mass="21971">MSTPQTALARDVRQEILDTAQIIISGKGYAAVGLNEILAAAGVPKGSFYHYFESKDAFGEALLESYFETYLEDLDAMLQRPGLSEGERLMVYWQKWVDTQASCDPEGKCLAVKLGAEVSDLSETMRKVLLRGTSAVIGRLARTIERGLADGSVVIAGEPQETAETLYQTWLGASLLAKIARNAEPLLSALAASRRTLGINQAT</sequence>
<name>A0A850NPJ4_9PROT</name>
<gene>
    <name evidence="6" type="ORF">FHR90_003158</name>
    <name evidence="7" type="ORF">HUK83_01830</name>
</gene>
<keyword evidence="2 4" id="KW-0238">DNA-binding</keyword>
<reference evidence="7 9" key="1">
    <citation type="submission" date="2020-06" db="EMBL/GenBank/DDBJ databases">
        <title>Description of novel acetic acid bacteria.</title>
        <authorList>
            <person name="Sombolestani A."/>
        </authorList>
    </citation>
    <scope>NUCLEOTIDE SEQUENCE [LARGE SCALE GENOMIC DNA]</scope>
    <source>
        <strain evidence="7 9">LMG 26838</strain>
    </source>
</reference>
<dbReference type="PANTHER" id="PTHR47506">
    <property type="entry name" value="TRANSCRIPTIONAL REGULATORY PROTEIN"/>
    <property type="match status" value="1"/>
</dbReference>
<keyword evidence="8" id="KW-1185">Reference proteome</keyword>
<keyword evidence="3" id="KW-0804">Transcription</keyword>
<comment type="caution">
    <text evidence="7">The sequence shown here is derived from an EMBL/GenBank/DDBJ whole genome shotgun (WGS) entry which is preliminary data.</text>
</comment>
<dbReference type="Gene3D" id="1.10.357.10">
    <property type="entry name" value="Tetracycline Repressor, domain 2"/>
    <property type="match status" value="1"/>
</dbReference>
<dbReference type="Pfam" id="PF16925">
    <property type="entry name" value="TetR_C_13"/>
    <property type="match status" value="1"/>
</dbReference>